<dbReference type="Gene3D" id="3.60.21.10">
    <property type="match status" value="1"/>
</dbReference>
<comment type="similarity">
    <text evidence="1">Belongs to the metallophosphoesterase superfamily. YfcE family.</text>
</comment>
<dbReference type="InterPro" id="IPR029052">
    <property type="entry name" value="Metallo-depent_PP-like"/>
</dbReference>
<accession>A0A1H2RM32</accession>
<dbReference type="AlphaFoldDB" id="A0A1H2RM32"/>
<evidence type="ECO:0000259" key="3">
    <source>
        <dbReference type="Pfam" id="PF12850"/>
    </source>
</evidence>
<protein>
    <submittedName>
        <fullName evidence="4">Calcineurin-like phosphoesterase superfamily domain-containing protein</fullName>
    </submittedName>
</protein>
<feature type="domain" description="Calcineurin-like phosphoesterase" evidence="3">
    <location>
        <begin position="44"/>
        <end position="233"/>
    </location>
</feature>
<evidence type="ECO:0000313" key="5">
    <source>
        <dbReference type="Proteomes" id="UP000199118"/>
    </source>
</evidence>
<gene>
    <name evidence="4" type="ORF">SAMN05444336_101384</name>
</gene>
<keyword evidence="5" id="KW-1185">Reference proteome</keyword>
<evidence type="ECO:0000256" key="2">
    <source>
        <dbReference type="SAM" id="MobiDB-lite"/>
    </source>
</evidence>
<reference evidence="4 5" key="1">
    <citation type="submission" date="2016-10" db="EMBL/GenBank/DDBJ databases">
        <authorList>
            <person name="de Groot N.N."/>
        </authorList>
    </citation>
    <scope>NUCLEOTIDE SEQUENCE [LARGE SCALE GENOMIC DNA]</scope>
    <source>
        <strain evidence="4 5">DSM 17890</strain>
    </source>
</reference>
<evidence type="ECO:0000313" key="4">
    <source>
        <dbReference type="EMBL" id="SDW19699.1"/>
    </source>
</evidence>
<evidence type="ECO:0000256" key="1">
    <source>
        <dbReference type="ARBA" id="ARBA00008950"/>
    </source>
</evidence>
<dbReference type="InterPro" id="IPR024654">
    <property type="entry name" value="Calcineurin-like_PHP_lpxH"/>
</dbReference>
<dbReference type="Proteomes" id="UP000199118">
    <property type="component" value="Unassembled WGS sequence"/>
</dbReference>
<sequence length="289" mass="29600">MTAGSTGYGDAAAADGTMRPRPGRVADWGGIEGPAVLFGGPCSNLQATRALLDAAGDATLICTGDLAAYCGDPGATAAAVRASGARVIAGNMERSLAEGGADCGCGFDEGAACAVMADAWFAHADRGIDAKARAWMESLPDLAVFRHAGRRWAVIHGGGTAVNRFLWASTPEAELAAEWAAVEALTGPVEGVISGHSGIGWAREVAGRPWINAGAIGLPPNDGDPRVEYAVLEGGRARLRRLAYDHASAVAAMRGAGLTQGYERCLETGFWPSQDMLPPGLRRAAEAGA</sequence>
<dbReference type="EMBL" id="FNMZ01000001">
    <property type="protein sequence ID" value="SDW19699.1"/>
    <property type="molecule type" value="Genomic_DNA"/>
</dbReference>
<dbReference type="STRING" id="356660.SAMN05444336_101384"/>
<dbReference type="Pfam" id="PF12850">
    <property type="entry name" value="Metallophos_2"/>
    <property type="match status" value="1"/>
</dbReference>
<organism evidence="4 5">
    <name type="scientific">Albimonas donghaensis</name>
    <dbReference type="NCBI Taxonomy" id="356660"/>
    <lineage>
        <taxon>Bacteria</taxon>
        <taxon>Pseudomonadati</taxon>
        <taxon>Pseudomonadota</taxon>
        <taxon>Alphaproteobacteria</taxon>
        <taxon>Rhodobacterales</taxon>
        <taxon>Paracoccaceae</taxon>
        <taxon>Albimonas</taxon>
    </lineage>
</organism>
<feature type="region of interest" description="Disordered" evidence="2">
    <location>
        <begin position="1"/>
        <end position="20"/>
    </location>
</feature>
<feature type="compositionally biased region" description="Low complexity" evidence="2">
    <location>
        <begin position="1"/>
        <end position="17"/>
    </location>
</feature>
<name>A0A1H2RM32_9RHOB</name>
<proteinExistence type="inferred from homology"/>
<dbReference type="RefSeq" id="WP_245710333.1">
    <property type="nucleotide sequence ID" value="NZ_FNMZ01000001.1"/>
</dbReference>
<dbReference type="SUPFAM" id="SSF56300">
    <property type="entry name" value="Metallo-dependent phosphatases"/>
    <property type="match status" value="1"/>
</dbReference>